<keyword evidence="1" id="KW-0472">Membrane</keyword>
<name>A0A7Y0ES43_9BIFI</name>
<dbReference type="CDD" id="cd00222">
    <property type="entry name" value="CollagenBindB"/>
    <property type="match status" value="1"/>
</dbReference>
<feature type="transmembrane region" description="Helical" evidence="1">
    <location>
        <begin position="324"/>
        <end position="345"/>
    </location>
</feature>
<dbReference type="InterPro" id="IPR008454">
    <property type="entry name" value="Collagen-bd_Cna-like_B-typ_dom"/>
</dbReference>
<keyword evidence="2" id="KW-0732">Signal</keyword>
<evidence type="ECO:0000256" key="1">
    <source>
        <dbReference type="SAM" id="Phobius"/>
    </source>
</evidence>
<protein>
    <submittedName>
        <fullName evidence="4">Collagen adhesin</fullName>
    </submittedName>
</protein>
<dbReference type="InterPro" id="IPR013783">
    <property type="entry name" value="Ig-like_fold"/>
</dbReference>
<dbReference type="AlphaFoldDB" id="A0A7Y0ES43"/>
<proteinExistence type="predicted"/>
<dbReference type="Gene3D" id="2.60.40.10">
    <property type="entry name" value="Immunoglobulins"/>
    <property type="match status" value="1"/>
</dbReference>
<gene>
    <name evidence="4" type="ORF">G1C98_0148</name>
</gene>
<organism evidence="4 5">
    <name type="scientific">Bifidobacterium erythrocebi</name>
    <dbReference type="NCBI Taxonomy" id="2675325"/>
    <lineage>
        <taxon>Bacteria</taxon>
        <taxon>Bacillati</taxon>
        <taxon>Actinomycetota</taxon>
        <taxon>Actinomycetes</taxon>
        <taxon>Bifidobacteriales</taxon>
        <taxon>Bifidobacteriaceae</taxon>
        <taxon>Bifidobacterium</taxon>
    </lineage>
</organism>
<accession>A0A7Y0ES43</accession>
<sequence length="350" mass="36021">MKLTKGHNMAVGTGISAWARFRKHLAAVAVCLAACAGLFLGAPAAGTAFAAETTANGDAAGNAADGRITLEYRYQGNNVVGATVSLYRVADWNGKGTFSLTGAFSGVDYDWDGLMGQLAASTAGGHPDASAFQTAATTLGAYAKARNIEPTRNGVIYDSGASFGGLGKGLYLIMFDRYADTQVRCGASASLVSLPFNDSGNLVSEVTVQAKNDCVPAPHAPKTTRLSVRKVWNKDDARSRPSSITVTLLKDGTPAGTVALTAAGGWKHSWTGLSGDHDWTAVETSVPDGYTVAIDRNGTDLTITNTGGGHAATNGNIARTGVDAMPVVLAVMAAAAIALPVLIVVKARRE</sequence>
<reference evidence="4 5" key="1">
    <citation type="submission" date="2020-02" db="EMBL/GenBank/DDBJ databases">
        <title>Characterization of phylogenetic diversity of novel bifidobacterial species isolated in Czech ZOOs.</title>
        <authorList>
            <person name="Lugli G.A."/>
            <person name="Vera N.B."/>
            <person name="Ventura M."/>
        </authorList>
    </citation>
    <scope>NUCLEOTIDE SEQUENCE [LARGE SCALE GENOMIC DNA]</scope>
    <source>
        <strain evidence="4 5">DSM 109960</strain>
    </source>
</reference>
<evidence type="ECO:0000313" key="4">
    <source>
        <dbReference type="EMBL" id="NMM95412.1"/>
    </source>
</evidence>
<dbReference type="EMBL" id="JAAIIF010000003">
    <property type="protein sequence ID" value="NMM95412.1"/>
    <property type="molecule type" value="Genomic_DNA"/>
</dbReference>
<dbReference type="SUPFAM" id="SSF49478">
    <property type="entry name" value="Cna protein B-type domain"/>
    <property type="match status" value="1"/>
</dbReference>
<dbReference type="Pfam" id="PF05738">
    <property type="entry name" value="Cna_B"/>
    <property type="match status" value="1"/>
</dbReference>
<feature type="signal peptide" evidence="2">
    <location>
        <begin position="1"/>
        <end position="50"/>
    </location>
</feature>
<keyword evidence="1" id="KW-1133">Transmembrane helix</keyword>
<comment type="caution">
    <text evidence="4">The sequence shown here is derived from an EMBL/GenBank/DDBJ whole genome shotgun (WGS) entry which is preliminary data.</text>
</comment>
<dbReference type="GO" id="GO:0005975">
    <property type="term" value="P:carbohydrate metabolic process"/>
    <property type="evidence" value="ECO:0007669"/>
    <property type="project" value="UniProtKB-ARBA"/>
</dbReference>
<evidence type="ECO:0000259" key="3">
    <source>
        <dbReference type="Pfam" id="PF05738"/>
    </source>
</evidence>
<dbReference type="Proteomes" id="UP000529710">
    <property type="component" value="Unassembled WGS sequence"/>
</dbReference>
<keyword evidence="5" id="KW-1185">Reference proteome</keyword>
<feature type="chain" id="PRO_5031474616" evidence="2">
    <location>
        <begin position="51"/>
        <end position="350"/>
    </location>
</feature>
<dbReference type="Gene3D" id="2.60.40.1140">
    <property type="entry name" value="Collagen-binding surface protein Cna, B-type domain"/>
    <property type="match status" value="1"/>
</dbReference>
<feature type="domain" description="CNA-B" evidence="3">
    <location>
        <begin position="227"/>
        <end position="306"/>
    </location>
</feature>
<keyword evidence="1" id="KW-0812">Transmembrane</keyword>
<keyword evidence="4" id="KW-0176">Collagen</keyword>
<evidence type="ECO:0000313" key="5">
    <source>
        <dbReference type="Proteomes" id="UP000529710"/>
    </source>
</evidence>
<evidence type="ECO:0000256" key="2">
    <source>
        <dbReference type="SAM" id="SignalP"/>
    </source>
</evidence>